<dbReference type="InterPro" id="IPR043147">
    <property type="entry name" value="Penicillin_amidase_A-knob"/>
</dbReference>
<comment type="similarity">
    <text evidence="1">Belongs to the peptidase S45 family.</text>
</comment>
<dbReference type="PANTHER" id="PTHR34218:SF4">
    <property type="entry name" value="ACYL-HOMOSERINE LACTONE ACYLASE QUIP"/>
    <property type="match status" value="1"/>
</dbReference>
<gene>
    <name evidence="4" type="ORF">J2X26_003772</name>
</gene>
<evidence type="ECO:0000313" key="4">
    <source>
        <dbReference type="EMBL" id="MDQ0375434.1"/>
    </source>
</evidence>
<evidence type="ECO:0000256" key="1">
    <source>
        <dbReference type="ARBA" id="ARBA00006586"/>
    </source>
</evidence>
<dbReference type="InterPro" id="IPR014395">
    <property type="entry name" value="Pen/GL7ACA/AHL_acylase"/>
</dbReference>
<dbReference type="Pfam" id="PF01804">
    <property type="entry name" value="Penicil_amidase"/>
    <property type="match status" value="1"/>
</dbReference>
<dbReference type="InterPro" id="IPR043146">
    <property type="entry name" value="Penicillin_amidase_N_B-knob"/>
</dbReference>
<dbReference type="Gene3D" id="1.10.439.10">
    <property type="entry name" value="Penicillin Amidohydrolase, domain 1"/>
    <property type="match status" value="1"/>
</dbReference>
<keyword evidence="2 4" id="KW-0378">Hydrolase</keyword>
<organism evidence="4 5">
    <name type="scientific">Cellulomonas humilata</name>
    <dbReference type="NCBI Taxonomy" id="144055"/>
    <lineage>
        <taxon>Bacteria</taxon>
        <taxon>Bacillati</taxon>
        <taxon>Actinomycetota</taxon>
        <taxon>Actinomycetes</taxon>
        <taxon>Micrococcales</taxon>
        <taxon>Cellulomonadaceae</taxon>
        <taxon>Cellulomonas</taxon>
    </lineage>
</organism>
<comment type="caution">
    <text evidence="4">The sequence shown here is derived from an EMBL/GenBank/DDBJ whole genome shotgun (WGS) entry which is preliminary data.</text>
</comment>
<protein>
    <submittedName>
        <fullName evidence="4">Penicillin amidase</fullName>
        <ecNumber evidence="4">3.5.1.11</ecNumber>
    </submittedName>
</protein>
<proteinExistence type="inferred from homology"/>
<dbReference type="InterPro" id="IPR023343">
    <property type="entry name" value="Penicillin_amidase_dom1"/>
</dbReference>
<dbReference type="Gene3D" id="3.60.20.10">
    <property type="entry name" value="Glutamine Phosphoribosylpyrophosphate, subunit 1, domain 1"/>
    <property type="match status" value="1"/>
</dbReference>
<dbReference type="EMBL" id="JAUSVB010000006">
    <property type="protein sequence ID" value="MDQ0375434.1"/>
    <property type="molecule type" value="Genomic_DNA"/>
</dbReference>
<dbReference type="RefSeq" id="WP_307494231.1">
    <property type="nucleotide sequence ID" value="NZ_JAUSVB010000006.1"/>
</dbReference>
<dbReference type="EC" id="3.5.1.11" evidence="4"/>
<accession>A0ABU0EJH2</accession>
<keyword evidence="5" id="KW-1185">Reference proteome</keyword>
<dbReference type="InterPro" id="IPR002692">
    <property type="entry name" value="S45"/>
</dbReference>
<dbReference type="InterPro" id="IPR029055">
    <property type="entry name" value="Ntn_hydrolases_N"/>
</dbReference>
<keyword evidence="3" id="KW-0865">Zymogen</keyword>
<dbReference type="Gene3D" id="2.30.120.10">
    <property type="match status" value="1"/>
</dbReference>
<reference evidence="4 5" key="1">
    <citation type="submission" date="2023-07" db="EMBL/GenBank/DDBJ databases">
        <title>Sorghum-associated microbial communities from plants grown in Nebraska, USA.</title>
        <authorList>
            <person name="Schachtman D."/>
        </authorList>
    </citation>
    <scope>NUCLEOTIDE SEQUENCE [LARGE SCALE GENOMIC DNA]</scope>
    <source>
        <strain evidence="4 5">BE332</strain>
    </source>
</reference>
<name>A0ABU0EJH2_9CELL</name>
<dbReference type="PANTHER" id="PTHR34218">
    <property type="entry name" value="PEPTIDASE S45 PENICILLIN AMIDASE"/>
    <property type="match status" value="1"/>
</dbReference>
<dbReference type="SUPFAM" id="SSF56235">
    <property type="entry name" value="N-terminal nucleophile aminohydrolases (Ntn hydrolases)"/>
    <property type="match status" value="1"/>
</dbReference>
<sequence>MTVFRDALGVPHVRATDHLSLAFEQGRVTARDRGWQIEVDRWRSAGRLAERIGADGVEWDQFARRARLADTAQRAYARLADEDRAFVDAYVAGVNAGLDEDVLDASVPHEPWSTWVPLGIMLVNHALFSMFPRLLWNEHVRLTLGEDAIDLFDSAETASSGSNAWALHGSRTASGLPLLAGDPHRMIEIPGVYQQVRLACDEFDVLGLAFPGVPGVQHFGHTGTAAWGITNAIAHHVEVFRERLSPDGRSALGPDGWAPVARHVETIRVRGGADVDVDVVETERGPLVLDGISVRFPARVASDVGFSCLLPLLRSRSAQDVIDALRGWVDPVNRVLTADADGTVLSVDAGLVVTRSPRDRRLPHDAWSEAARPTGWHPLAEPAPVLGVAVDANEKPAAASRDHGRAYVAPYRARRIRDLLDTGGTFGPADMAAIHGDTLLGSADELLGWVGLADALSPEAAALRDRLLAWDRHMDAESADAGAFAAWRTEVAVLLTAHPALAPLHAPHGRGALLDLWLGVGPRVADSLPRLLGAAAVGIDGVAVASEALERAAVDSDVSARWGSRHRLQPVPTLLGYPGPAVEAVPLSGDTDCVRCTASVPGVSDRSWRGSVARWVWDLGDRRRSRWGVPFGASGDAASAHATDQLGTWVAAETVEVVTDWDLLEEETR</sequence>
<dbReference type="Proteomes" id="UP001239626">
    <property type="component" value="Unassembled WGS sequence"/>
</dbReference>
<evidence type="ECO:0000256" key="2">
    <source>
        <dbReference type="ARBA" id="ARBA00022801"/>
    </source>
</evidence>
<dbReference type="GO" id="GO:0008953">
    <property type="term" value="F:penicillin amidase activity"/>
    <property type="evidence" value="ECO:0007669"/>
    <property type="project" value="UniProtKB-EC"/>
</dbReference>
<evidence type="ECO:0000256" key="3">
    <source>
        <dbReference type="ARBA" id="ARBA00023145"/>
    </source>
</evidence>
<evidence type="ECO:0000313" key="5">
    <source>
        <dbReference type="Proteomes" id="UP001239626"/>
    </source>
</evidence>
<dbReference type="PIRSF" id="PIRSF001227">
    <property type="entry name" value="Pen_acylase"/>
    <property type="match status" value="1"/>
</dbReference>
<dbReference type="Gene3D" id="1.10.1400.10">
    <property type="match status" value="1"/>
</dbReference>